<dbReference type="RefSeq" id="XP_018190166.1">
    <property type="nucleotide sequence ID" value="XM_018334199.1"/>
</dbReference>
<dbReference type="InParanoid" id="A0A165IA37"/>
<keyword evidence="7" id="KW-0862">Zinc</keyword>
<dbReference type="SUPFAM" id="SSF48239">
    <property type="entry name" value="Terpenoid cyclases/Protein prenyltransferases"/>
    <property type="match status" value="1"/>
</dbReference>
<reference evidence="10 11" key="1">
    <citation type="journal article" date="2016" name="Fungal Biol.">
        <title>The genome of Xylona heveae provides a window into fungal endophytism.</title>
        <authorList>
            <person name="Gazis R."/>
            <person name="Kuo A."/>
            <person name="Riley R."/>
            <person name="LaButti K."/>
            <person name="Lipzen A."/>
            <person name="Lin J."/>
            <person name="Amirebrahimi M."/>
            <person name="Hesse C.N."/>
            <person name="Spatafora J.W."/>
            <person name="Henrissat B."/>
            <person name="Hainaut M."/>
            <person name="Grigoriev I.V."/>
            <person name="Hibbett D.S."/>
        </authorList>
    </citation>
    <scope>NUCLEOTIDE SEQUENCE [LARGE SCALE GENOMIC DNA]</scope>
    <source>
        <strain evidence="10 11">TC161</strain>
    </source>
</reference>
<dbReference type="GO" id="GO:0004662">
    <property type="term" value="F:CAAX-protein geranylgeranyltransferase activity"/>
    <property type="evidence" value="ECO:0007669"/>
    <property type="project" value="TreeGrafter"/>
</dbReference>
<dbReference type="PANTHER" id="PTHR11774">
    <property type="entry name" value="GERANYLGERANYL TRANSFERASE TYPE BETA SUBUNIT"/>
    <property type="match status" value="1"/>
</dbReference>
<evidence type="ECO:0000256" key="5">
    <source>
        <dbReference type="ARBA" id="ARBA00022723"/>
    </source>
</evidence>
<dbReference type="InterPro" id="IPR008930">
    <property type="entry name" value="Terpenoid_cyclase/PrenylTrfase"/>
</dbReference>
<evidence type="ECO:0000256" key="7">
    <source>
        <dbReference type="ARBA" id="ARBA00022833"/>
    </source>
</evidence>
<evidence type="ECO:0000256" key="4">
    <source>
        <dbReference type="ARBA" id="ARBA00022679"/>
    </source>
</evidence>
<dbReference type="OMA" id="CHKTFLP"/>
<dbReference type="FunCoup" id="A0A165IA37">
    <property type="interactions" value="4"/>
</dbReference>
<dbReference type="Pfam" id="PF00432">
    <property type="entry name" value="Prenyltrans"/>
    <property type="match status" value="1"/>
</dbReference>
<dbReference type="Proteomes" id="UP000076632">
    <property type="component" value="Unassembled WGS sequence"/>
</dbReference>
<keyword evidence="11" id="KW-1185">Reference proteome</keyword>
<dbReference type="InterPro" id="IPR001330">
    <property type="entry name" value="Prenyltrans"/>
</dbReference>
<dbReference type="EMBL" id="KV407456">
    <property type="protein sequence ID" value="KZF24611.1"/>
    <property type="molecule type" value="Genomic_DNA"/>
</dbReference>
<evidence type="ECO:0000313" key="10">
    <source>
        <dbReference type="EMBL" id="KZF24611.1"/>
    </source>
</evidence>
<dbReference type="Gene3D" id="1.50.10.20">
    <property type="match status" value="2"/>
</dbReference>
<protein>
    <submittedName>
        <fullName evidence="10">Geranylgeranyl transferase type I beta subunit</fullName>
    </submittedName>
</protein>
<keyword evidence="3" id="KW-0637">Prenyltransferase</keyword>
<gene>
    <name evidence="10" type="ORF">L228DRAFT_259807</name>
</gene>
<dbReference type="GeneID" id="28899336"/>
<dbReference type="GO" id="GO:0005953">
    <property type="term" value="C:CAAX-protein geranylgeranyltransferase complex"/>
    <property type="evidence" value="ECO:0007669"/>
    <property type="project" value="TreeGrafter"/>
</dbReference>
<keyword evidence="4 10" id="KW-0808">Transferase</keyword>
<feature type="region of interest" description="Disordered" evidence="8">
    <location>
        <begin position="244"/>
        <end position="292"/>
    </location>
</feature>
<evidence type="ECO:0000313" key="11">
    <source>
        <dbReference type="Proteomes" id="UP000076632"/>
    </source>
</evidence>
<evidence type="ECO:0000256" key="3">
    <source>
        <dbReference type="ARBA" id="ARBA00022602"/>
    </source>
</evidence>
<dbReference type="STRING" id="1328760.A0A165IA37"/>
<evidence type="ECO:0000259" key="9">
    <source>
        <dbReference type="Pfam" id="PF00432"/>
    </source>
</evidence>
<keyword evidence="6" id="KW-0677">Repeat</keyword>
<keyword evidence="5" id="KW-0479">Metal-binding</keyword>
<evidence type="ECO:0000256" key="2">
    <source>
        <dbReference type="ARBA" id="ARBA00010497"/>
    </source>
</evidence>
<proteinExistence type="inferred from homology"/>
<dbReference type="GO" id="GO:0046872">
    <property type="term" value="F:metal ion binding"/>
    <property type="evidence" value="ECO:0007669"/>
    <property type="project" value="UniProtKB-KW"/>
</dbReference>
<feature type="compositionally biased region" description="Acidic residues" evidence="8">
    <location>
        <begin position="277"/>
        <end position="290"/>
    </location>
</feature>
<comment type="similarity">
    <text evidence="2">Belongs to the protein prenyltransferase subunit beta family.</text>
</comment>
<evidence type="ECO:0000256" key="8">
    <source>
        <dbReference type="SAM" id="MobiDB-lite"/>
    </source>
</evidence>
<sequence>MASSTPPTSAPSDRPVLRRDKHVKYWLRCLKTFLPSAYTSMDTNRMTLAFFIVSALDLLSALDSSVSADERSDYIRWIYKCQHPSGGFRGFSGTNLGAATTEENRHWDTASVAATYSALATLIILGDDLKQVRRKETLAWLKRMQRDDGSFGEVMTEGGRIEGGRDSRFCQFAAAIRWVLKGTKSVEDLGVQDINVDATVKYILSSETYDGGISEGPFFEAHAGLTFCSLGALSSLGRLNKLSPAPNASSASQELRAPSSPETLSRWLASRQTQTVEEPDEENTYGDETDSPATCHDRHAFISLPPANLQAIIDPYSKDAHGECNTSTDGTQQRPESLRWAGFNGRANKIADTCYSFWVLGSLGILDGLHVIDREAARNHLLEKTQHLIGGFGKITGDPPDLIHSYLGLAALGVVNTATAAPRDTQPHIYELYEPHVRLLDPTLCISLRAKDHLTSHVWTSW</sequence>
<organism evidence="10 11">
    <name type="scientific">Xylona heveae (strain CBS 132557 / TC161)</name>
    <dbReference type="NCBI Taxonomy" id="1328760"/>
    <lineage>
        <taxon>Eukaryota</taxon>
        <taxon>Fungi</taxon>
        <taxon>Dikarya</taxon>
        <taxon>Ascomycota</taxon>
        <taxon>Pezizomycotina</taxon>
        <taxon>Xylonomycetes</taxon>
        <taxon>Xylonales</taxon>
        <taxon>Xylonaceae</taxon>
        <taxon>Xylona</taxon>
    </lineage>
</organism>
<comment type="cofactor">
    <cofactor evidence="1">
        <name>Zn(2+)</name>
        <dbReference type="ChEBI" id="CHEBI:29105"/>
    </cofactor>
</comment>
<dbReference type="InterPro" id="IPR045089">
    <property type="entry name" value="PGGT1B-like"/>
</dbReference>
<name>A0A165IA37_XYLHT</name>
<evidence type="ECO:0000256" key="6">
    <source>
        <dbReference type="ARBA" id="ARBA00022737"/>
    </source>
</evidence>
<dbReference type="PANTHER" id="PTHR11774:SF4">
    <property type="entry name" value="GERANYLGERANYL TRANSFERASE TYPE-1 SUBUNIT BETA"/>
    <property type="match status" value="1"/>
</dbReference>
<dbReference type="AlphaFoldDB" id="A0A165IA37"/>
<accession>A0A165IA37</accession>
<feature type="domain" description="Prenyltransferase alpha-alpha toroid" evidence="9">
    <location>
        <begin position="17"/>
        <end position="446"/>
    </location>
</feature>
<evidence type="ECO:0000256" key="1">
    <source>
        <dbReference type="ARBA" id="ARBA00001947"/>
    </source>
</evidence>
<dbReference type="OrthoDB" id="24893at2759"/>